<name>A0A1B7YXM3_9FLAO</name>
<dbReference type="OrthoDB" id="9809557at2"/>
<dbReference type="Pfam" id="PF04542">
    <property type="entry name" value="Sigma70_r2"/>
    <property type="match status" value="1"/>
</dbReference>
<evidence type="ECO:0000259" key="6">
    <source>
        <dbReference type="Pfam" id="PF04539"/>
    </source>
</evidence>
<dbReference type="NCBIfam" id="TIGR02937">
    <property type="entry name" value="sigma70-ECF"/>
    <property type="match status" value="1"/>
</dbReference>
<dbReference type="AlphaFoldDB" id="A0A1B7YXM3"/>
<dbReference type="SUPFAM" id="SSF88659">
    <property type="entry name" value="Sigma3 and sigma4 domains of RNA polymerase sigma factors"/>
    <property type="match status" value="2"/>
</dbReference>
<comment type="caution">
    <text evidence="9">The sequence shown here is derived from an EMBL/GenBank/DDBJ whole genome shotgun (WGS) entry which is preliminary data.</text>
</comment>
<evidence type="ECO:0000256" key="3">
    <source>
        <dbReference type="ARBA" id="ARBA00023125"/>
    </source>
</evidence>
<evidence type="ECO:0000259" key="8">
    <source>
        <dbReference type="Pfam" id="PF04545"/>
    </source>
</evidence>
<dbReference type="Pfam" id="PF04539">
    <property type="entry name" value="Sigma70_r3"/>
    <property type="match status" value="1"/>
</dbReference>
<dbReference type="STRING" id="1836467.BTR34_05550"/>
<feature type="domain" description="RNA polymerase sigma-70 region 2" evidence="7">
    <location>
        <begin position="54"/>
        <end position="123"/>
    </location>
</feature>
<evidence type="ECO:0000259" key="7">
    <source>
        <dbReference type="Pfam" id="PF04542"/>
    </source>
</evidence>
<reference evidence="10" key="1">
    <citation type="submission" date="2016-06" db="EMBL/GenBank/DDBJ databases">
        <authorList>
            <person name="Zhan P."/>
        </authorList>
    </citation>
    <scope>NUCLEOTIDE SEQUENCE [LARGE SCALE GENOMIC DNA]</scope>
    <source>
        <strain evidence="10">T28</strain>
    </source>
</reference>
<keyword evidence="4" id="KW-0804">Transcription</keyword>
<dbReference type="InterPro" id="IPR036388">
    <property type="entry name" value="WH-like_DNA-bd_sf"/>
</dbReference>
<accession>A0A1B7YXM3</accession>
<dbReference type="InterPro" id="IPR000943">
    <property type="entry name" value="RNA_pol_sigma70"/>
</dbReference>
<organism evidence="9 10">
    <name type="scientific">Maribacter hydrothermalis</name>
    <dbReference type="NCBI Taxonomy" id="1836467"/>
    <lineage>
        <taxon>Bacteria</taxon>
        <taxon>Pseudomonadati</taxon>
        <taxon>Bacteroidota</taxon>
        <taxon>Flavobacteriia</taxon>
        <taxon>Flavobacteriales</taxon>
        <taxon>Flavobacteriaceae</taxon>
        <taxon>Maribacter</taxon>
    </lineage>
</organism>
<dbReference type="InterPro" id="IPR014284">
    <property type="entry name" value="RNA_pol_sigma-70_dom"/>
</dbReference>
<dbReference type="PRINTS" id="PR00046">
    <property type="entry name" value="SIGMA70FCT"/>
</dbReference>
<dbReference type="SUPFAM" id="SSF88946">
    <property type="entry name" value="Sigma2 domain of RNA polymerase sigma factors"/>
    <property type="match status" value="1"/>
</dbReference>
<evidence type="ECO:0000256" key="4">
    <source>
        <dbReference type="ARBA" id="ARBA00023163"/>
    </source>
</evidence>
<dbReference type="PANTHER" id="PTHR30603:SF47">
    <property type="entry name" value="RNA POLYMERASE SIGMA FACTOR SIGD, CHLOROPLASTIC"/>
    <property type="match status" value="1"/>
</dbReference>
<dbReference type="InterPro" id="IPR007624">
    <property type="entry name" value="RNA_pol_sigma70_r3"/>
</dbReference>
<dbReference type="PIRSF" id="PIRSF000770">
    <property type="entry name" value="RNA_pol_sigma-SigE/K"/>
    <property type="match status" value="1"/>
</dbReference>
<protein>
    <submittedName>
        <fullName evidence="9">RNA polymerase subunit sigma</fullName>
    </submittedName>
</protein>
<evidence type="ECO:0000256" key="1">
    <source>
        <dbReference type="ARBA" id="ARBA00023015"/>
    </source>
</evidence>
<dbReference type="KEGG" id="mart:BTR34_05550"/>
<dbReference type="InterPro" id="IPR013325">
    <property type="entry name" value="RNA_pol_sigma_r2"/>
</dbReference>
<dbReference type="PANTHER" id="PTHR30603">
    <property type="entry name" value="RNA POLYMERASE SIGMA FACTOR RPO"/>
    <property type="match status" value="1"/>
</dbReference>
<feature type="domain" description="RNA polymerase sigma-70 region 4" evidence="8">
    <location>
        <begin position="222"/>
        <end position="274"/>
    </location>
</feature>
<keyword evidence="1" id="KW-0805">Transcription regulation</keyword>
<dbReference type="InterPro" id="IPR050239">
    <property type="entry name" value="Sigma-70_RNA_pol_init_factors"/>
</dbReference>
<proteinExistence type="predicted"/>
<dbReference type="EMBL" id="LZFP01000052">
    <property type="protein sequence ID" value="OBR35241.1"/>
    <property type="molecule type" value="Genomic_DNA"/>
</dbReference>
<dbReference type="InterPro" id="IPR009042">
    <property type="entry name" value="RNA_pol_sigma70_r1_2"/>
</dbReference>
<feature type="domain" description="RNA polymerase sigma-70 region 1.2" evidence="5">
    <location>
        <begin position="17"/>
        <end position="48"/>
    </location>
</feature>
<evidence type="ECO:0000256" key="2">
    <source>
        <dbReference type="ARBA" id="ARBA00023082"/>
    </source>
</evidence>
<keyword evidence="2" id="KW-0731">Sigma factor</keyword>
<evidence type="ECO:0000313" key="10">
    <source>
        <dbReference type="Proteomes" id="UP000092164"/>
    </source>
</evidence>
<feature type="domain" description="RNA polymerase sigma-70 region 3" evidence="6">
    <location>
        <begin position="136"/>
        <end position="208"/>
    </location>
</feature>
<dbReference type="GO" id="GO:0003677">
    <property type="term" value="F:DNA binding"/>
    <property type="evidence" value="ECO:0007669"/>
    <property type="project" value="UniProtKB-KW"/>
</dbReference>
<dbReference type="InterPro" id="IPR007630">
    <property type="entry name" value="RNA_pol_sigma70_r4"/>
</dbReference>
<evidence type="ECO:0000313" key="9">
    <source>
        <dbReference type="EMBL" id="OBR35241.1"/>
    </source>
</evidence>
<dbReference type="GO" id="GO:0006352">
    <property type="term" value="P:DNA-templated transcription initiation"/>
    <property type="evidence" value="ECO:0007669"/>
    <property type="project" value="InterPro"/>
</dbReference>
<dbReference type="GO" id="GO:0016987">
    <property type="term" value="F:sigma factor activity"/>
    <property type="evidence" value="ECO:0007669"/>
    <property type="project" value="UniProtKB-KW"/>
</dbReference>
<evidence type="ECO:0000259" key="5">
    <source>
        <dbReference type="Pfam" id="PF00140"/>
    </source>
</evidence>
<dbReference type="InterPro" id="IPR013324">
    <property type="entry name" value="RNA_pol_sigma_r3/r4-like"/>
</dbReference>
<keyword evidence="3" id="KW-0238">DNA-binding</keyword>
<dbReference type="InterPro" id="IPR007627">
    <property type="entry name" value="RNA_pol_sigma70_r2"/>
</dbReference>
<dbReference type="RefSeq" id="WP_068487253.1">
    <property type="nucleotide sequence ID" value="NZ_CP018760.1"/>
</dbReference>
<keyword evidence="10" id="KW-1185">Reference proteome</keyword>
<dbReference type="CDD" id="cd06171">
    <property type="entry name" value="Sigma70_r4"/>
    <property type="match status" value="1"/>
</dbReference>
<sequence length="286" mass="32560">MRQLKITKQITNRDAKSLEKYFQEISKIDLITADEEVELARKIREGDQKALDKLVSANLRFVVSAAKQYQNRGLRLTDLINEGNLGLVKAAKRFDETRGFKFISYAVWWIRQSILQALSKKSRMIRLPQNKIAVSSKIYQVYSTLEQENERPPSASEIAKELDMSVSKVKSSIKNSGKSISLDAPFKEGESSSLYNVLESTKLNSPDKNVMAESLETDINQVLNKIPERQGDVIRLFFGLGNQPAMSLIEIGELFDVTRERVRQIKDKGLKSLRRTSNTEVLRAYL</sequence>
<dbReference type="Gene3D" id="1.10.601.10">
    <property type="entry name" value="RNA Polymerase Primary Sigma Factor"/>
    <property type="match status" value="1"/>
</dbReference>
<dbReference type="Pfam" id="PF04545">
    <property type="entry name" value="Sigma70_r4"/>
    <property type="match status" value="1"/>
</dbReference>
<dbReference type="Proteomes" id="UP000092164">
    <property type="component" value="Unassembled WGS sequence"/>
</dbReference>
<dbReference type="Pfam" id="PF00140">
    <property type="entry name" value="Sigma70_r1_2"/>
    <property type="match status" value="1"/>
</dbReference>
<dbReference type="Gene3D" id="1.10.10.10">
    <property type="entry name" value="Winged helix-like DNA-binding domain superfamily/Winged helix DNA-binding domain"/>
    <property type="match status" value="2"/>
</dbReference>
<gene>
    <name evidence="9" type="ORF">A9200_11780</name>
</gene>